<organism evidence="2 3">
    <name type="scientific">Thamnidium elegans</name>
    <dbReference type="NCBI Taxonomy" id="101142"/>
    <lineage>
        <taxon>Eukaryota</taxon>
        <taxon>Fungi</taxon>
        <taxon>Fungi incertae sedis</taxon>
        <taxon>Mucoromycota</taxon>
        <taxon>Mucoromycotina</taxon>
        <taxon>Mucoromycetes</taxon>
        <taxon>Mucorales</taxon>
        <taxon>Mucorineae</taxon>
        <taxon>Mucoraceae</taxon>
        <taxon>Thamnidium</taxon>
    </lineage>
</organism>
<reference evidence="2" key="1">
    <citation type="submission" date="2021-01" db="EMBL/GenBank/DDBJ databases">
        <title>Metabolic potential, ecology and presence of endohyphal bacteria is reflected in genomic diversity of Mucoromycotina.</title>
        <authorList>
            <person name="Muszewska A."/>
            <person name="Okrasinska A."/>
            <person name="Steczkiewicz K."/>
            <person name="Drgas O."/>
            <person name="Orlowska M."/>
            <person name="Perlinska-Lenart U."/>
            <person name="Aleksandrzak-Piekarczyk T."/>
            <person name="Szatraj K."/>
            <person name="Zielenkiewicz U."/>
            <person name="Pilsyk S."/>
            <person name="Malc E."/>
            <person name="Mieczkowski P."/>
            <person name="Kruszewska J.S."/>
            <person name="Biernat P."/>
            <person name="Pawlowska J."/>
        </authorList>
    </citation>
    <scope>NUCLEOTIDE SEQUENCE</scope>
    <source>
        <strain evidence="2">WA0000018081</strain>
    </source>
</reference>
<evidence type="ECO:0000256" key="1">
    <source>
        <dbReference type="SAM" id="Coils"/>
    </source>
</evidence>
<name>A0A8H7SLV0_9FUNG</name>
<dbReference type="Proteomes" id="UP000613177">
    <property type="component" value="Unassembled WGS sequence"/>
</dbReference>
<keyword evidence="3" id="KW-1185">Reference proteome</keyword>
<feature type="coiled-coil region" evidence="1">
    <location>
        <begin position="73"/>
        <end position="100"/>
    </location>
</feature>
<evidence type="ECO:0000313" key="3">
    <source>
        <dbReference type="Proteomes" id="UP000613177"/>
    </source>
</evidence>
<comment type="caution">
    <text evidence="2">The sequence shown here is derived from an EMBL/GenBank/DDBJ whole genome shotgun (WGS) entry which is preliminary data.</text>
</comment>
<gene>
    <name evidence="2" type="ORF">INT48_009877</name>
</gene>
<dbReference type="AlphaFoldDB" id="A0A8H7SLV0"/>
<sequence>MTETGRFSLKRFEFTLDLYNRYSILNQKETGPSNIKDSSYLKLPINFKVYSKDIDYGSVQRKVREQLQRSKKKTILGKEIQNLEKKLSKEKNLADSRNINDVETFYKKRKEASERLRAFYYSQKQIKRRRTYELQKRKYVDRLCSKERNYITSG</sequence>
<evidence type="ECO:0000313" key="2">
    <source>
        <dbReference type="EMBL" id="KAG2230502.1"/>
    </source>
</evidence>
<dbReference type="EMBL" id="JAEPRE010000198">
    <property type="protein sequence ID" value="KAG2230502.1"/>
    <property type="molecule type" value="Genomic_DNA"/>
</dbReference>
<feature type="non-terminal residue" evidence="2">
    <location>
        <position position="1"/>
    </location>
</feature>
<accession>A0A8H7SLV0</accession>
<protein>
    <submittedName>
        <fullName evidence="2">Uncharacterized protein</fullName>
    </submittedName>
</protein>
<keyword evidence="1" id="KW-0175">Coiled coil</keyword>
<proteinExistence type="predicted"/>